<dbReference type="Pfam" id="PF01288">
    <property type="entry name" value="HPPK"/>
    <property type="match status" value="1"/>
</dbReference>
<keyword evidence="7" id="KW-0289">Folate biosynthesis</keyword>
<evidence type="ECO:0000256" key="2">
    <source>
        <dbReference type="ARBA" id="ARBA00013253"/>
    </source>
</evidence>
<sequence length="168" mass="19024">MSQIFISIGSNIEPQHHMSLALDELQQLFGSLQVSSIFESQAVGFDGDNFLNAVVGCQTELTLEQTANALREIEVRHGRPKNAKKFASRGLDLDLLLFDAVECQQPVILPRPEIFYNAFVLWPLSELAPELIPPSSQRSFGQLWQEFDKTKQQLCPVSFHWQPTRVKV</sequence>
<evidence type="ECO:0000313" key="9">
    <source>
        <dbReference type="EMBL" id="TKB56791.1"/>
    </source>
</evidence>
<dbReference type="GO" id="GO:0046656">
    <property type="term" value="P:folic acid biosynthetic process"/>
    <property type="evidence" value="ECO:0007669"/>
    <property type="project" value="UniProtKB-KW"/>
</dbReference>
<keyword evidence="6" id="KW-0067">ATP-binding</keyword>
<dbReference type="AlphaFoldDB" id="A0A4U1BVE7"/>
<feature type="domain" description="7,8-dihydro-6-hydroxymethylpterin-pyrophosphokinase" evidence="8">
    <location>
        <begin position="85"/>
        <end position="96"/>
    </location>
</feature>
<dbReference type="EMBL" id="SWCJ01000003">
    <property type="protein sequence ID" value="TKB56791.1"/>
    <property type="molecule type" value="Genomic_DNA"/>
</dbReference>
<keyword evidence="5 9" id="KW-0418">Kinase</keyword>
<dbReference type="RefSeq" id="WP_136862595.1">
    <property type="nucleotide sequence ID" value="NZ_SWCJ01000003.1"/>
</dbReference>
<dbReference type="GO" id="GO:0046654">
    <property type="term" value="P:tetrahydrofolate biosynthetic process"/>
    <property type="evidence" value="ECO:0007669"/>
    <property type="project" value="UniProtKB-UniPathway"/>
</dbReference>
<reference evidence="9 10" key="1">
    <citation type="submission" date="2019-04" db="EMBL/GenBank/DDBJ databases">
        <authorList>
            <person name="Hwang J.C."/>
        </authorList>
    </citation>
    <scope>NUCLEOTIDE SEQUENCE [LARGE SCALE GENOMIC DNA]</scope>
    <source>
        <strain evidence="9 10">IMCC35002</strain>
    </source>
</reference>
<evidence type="ECO:0000313" key="10">
    <source>
        <dbReference type="Proteomes" id="UP000305675"/>
    </source>
</evidence>
<dbReference type="PANTHER" id="PTHR43071:SF2">
    <property type="entry name" value="2-AMINO-4-HYDROXY-6-HYDROXYMETHYLDIHYDROPTERIDINE PYROPHOSPHOKINASE"/>
    <property type="match status" value="1"/>
</dbReference>
<dbReference type="GO" id="GO:0016301">
    <property type="term" value="F:kinase activity"/>
    <property type="evidence" value="ECO:0007669"/>
    <property type="project" value="UniProtKB-KW"/>
</dbReference>
<proteinExistence type="predicted"/>
<dbReference type="GO" id="GO:0005524">
    <property type="term" value="F:ATP binding"/>
    <property type="evidence" value="ECO:0007669"/>
    <property type="project" value="UniProtKB-KW"/>
</dbReference>
<evidence type="ECO:0000256" key="3">
    <source>
        <dbReference type="ARBA" id="ARBA00022679"/>
    </source>
</evidence>
<evidence type="ECO:0000256" key="7">
    <source>
        <dbReference type="ARBA" id="ARBA00022909"/>
    </source>
</evidence>
<dbReference type="Proteomes" id="UP000305675">
    <property type="component" value="Unassembled WGS sequence"/>
</dbReference>
<gene>
    <name evidence="9" type="primary">folK</name>
    <name evidence="9" type="ORF">FCL42_06570</name>
</gene>
<name>A0A4U1BVE7_9GAMM</name>
<evidence type="ECO:0000256" key="5">
    <source>
        <dbReference type="ARBA" id="ARBA00022777"/>
    </source>
</evidence>
<dbReference type="PROSITE" id="PS00794">
    <property type="entry name" value="HPPK"/>
    <property type="match status" value="1"/>
</dbReference>
<evidence type="ECO:0000256" key="1">
    <source>
        <dbReference type="ARBA" id="ARBA00005051"/>
    </source>
</evidence>
<comment type="caution">
    <text evidence="9">The sequence shown here is derived from an EMBL/GenBank/DDBJ whole genome shotgun (WGS) entry which is preliminary data.</text>
</comment>
<evidence type="ECO:0000256" key="6">
    <source>
        <dbReference type="ARBA" id="ARBA00022840"/>
    </source>
</evidence>
<keyword evidence="3 9" id="KW-0808">Transferase</keyword>
<dbReference type="Gene3D" id="3.30.70.560">
    <property type="entry name" value="7,8-Dihydro-6-hydroxymethylpterin-pyrophosphokinase HPPK"/>
    <property type="match status" value="1"/>
</dbReference>
<dbReference type="GO" id="GO:0003848">
    <property type="term" value="F:2-amino-4-hydroxy-6-hydroxymethyldihydropteridine diphosphokinase activity"/>
    <property type="evidence" value="ECO:0007669"/>
    <property type="project" value="UniProtKB-EC"/>
</dbReference>
<dbReference type="NCBIfam" id="TIGR01498">
    <property type="entry name" value="folK"/>
    <property type="match status" value="1"/>
</dbReference>
<keyword evidence="10" id="KW-1185">Reference proteome</keyword>
<protein>
    <recommendedName>
        <fullName evidence="2">2-amino-4-hydroxy-6-hydroxymethyldihydropteridine diphosphokinase</fullName>
        <ecNumber evidence="2">2.7.6.3</ecNumber>
    </recommendedName>
</protein>
<keyword evidence="4" id="KW-0547">Nucleotide-binding</keyword>
<dbReference type="UniPathway" id="UPA00077">
    <property type="reaction ID" value="UER00155"/>
</dbReference>
<comment type="pathway">
    <text evidence="1">Cofactor biosynthesis; tetrahydrofolate biosynthesis; 2-amino-4-hydroxy-6-hydroxymethyl-7,8-dihydropteridine diphosphate from 7,8-dihydroneopterin triphosphate: step 4/4.</text>
</comment>
<dbReference type="SUPFAM" id="SSF55083">
    <property type="entry name" value="6-hydroxymethyl-7,8-dihydropterin pyrophosphokinase, HPPK"/>
    <property type="match status" value="1"/>
</dbReference>
<dbReference type="EC" id="2.7.6.3" evidence="2"/>
<dbReference type="PANTHER" id="PTHR43071">
    <property type="entry name" value="2-AMINO-4-HYDROXY-6-HYDROXYMETHYLDIHYDROPTERIDINE PYROPHOSPHOKINASE"/>
    <property type="match status" value="1"/>
</dbReference>
<evidence type="ECO:0000259" key="8">
    <source>
        <dbReference type="PROSITE" id="PS00794"/>
    </source>
</evidence>
<evidence type="ECO:0000256" key="4">
    <source>
        <dbReference type="ARBA" id="ARBA00022741"/>
    </source>
</evidence>
<organism evidence="9 10">
    <name type="scientific">Ferrimonas aestuarii</name>
    <dbReference type="NCBI Taxonomy" id="2569539"/>
    <lineage>
        <taxon>Bacteria</taxon>
        <taxon>Pseudomonadati</taxon>
        <taxon>Pseudomonadota</taxon>
        <taxon>Gammaproteobacteria</taxon>
        <taxon>Alteromonadales</taxon>
        <taxon>Ferrimonadaceae</taxon>
        <taxon>Ferrimonas</taxon>
    </lineage>
</organism>
<dbReference type="InterPro" id="IPR000550">
    <property type="entry name" value="Hppk"/>
</dbReference>
<accession>A0A4U1BVE7</accession>
<dbReference type="OrthoDB" id="9790168at2"/>
<dbReference type="InterPro" id="IPR035907">
    <property type="entry name" value="Hppk_sf"/>
</dbReference>